<evidence type="ECO:0000256" key="10">
    <source>
        <dbReference type="ARBA" id="ARBA00051690"/>
    </source>
</evidence>
<proteinExistence type="inferred from homology"/>
<feature type="transmembrane region" description="Helical" evidence="16">
    <location>
        <begin position="221"/>
        <end position="239"/>
    </location>
</feature>
<evidence type="ECO:0000256" key="9">
    <source>
        <dbReference type="ARBA" id="ARBA00050518"/>
    </source>
</evidence>
<sequence length="998" mass="107709">MTDGEKVESQDPLSLSGGEGPAQEKSPGEVEENKKRNGESKGAAAEKESFEPPEGGWGWVVMLAAMWCNGSVFGIQNAFGIIYVSLLKEFGSPDDEDLRFKTAWVGSLSMGMIFFCSPIVSVCTDLLGCRITAVGGAAVALVGLLGSSFVTSLGPMYFTYGIVFACGCSFAYQPSLVILGHYFKKRLGLVNGIVTAGSSLFSVVLPLVLRALLERVGLANTLRVLCIFVFILMLAGFTYKPLLPQVTISSKAGRRCPPLSKVFNVKIWKSVGYCIWAFGIPAALYGYFVPYVHLMKHVEERFGKDVNKEVLLMCIGVTSGLGRLIFGRVADYVPGVNKVFLQVASFLVIGLMSMMIPLCNIFGGLIAVCLLMGLFDGCFICIMAPIAFELVGSQDVSQAIGFLLGMMSVPMTVGPPIAGFLRDRLGSYDVAFYLAGIPPMIGGATLCLIPWVESRRKRRALKSEGHKSVMKRCRRADSSLRGPGVCSRWMITVTACASFLGLGMSISVLGPTLGDLAINVKQNISNISHVFVGRSAGYMGGSLLAGFLFEFMNHHLLLGFSVLLTAFGMVAIPFCRNAVLLTVLMSCIGISMGSLDTGGNVLILNTWEEHSGPHMQALHFSFAAGAFAAPIIAKLLFGEDDQPAENTTLESKTDQLPTLAQNSSFSPVTTMKDKSLDAILHFTHSESSTMNSMWAYIMIGAFVLLLSLLFFIMYFRITLLREPARATSGKQIMAKHHNALIFFLSFFFFWYVGAEVAYGSFIYTYAKDYIHLDTSQAAGLNSLFWGTFAATRGLAIFFAACMKPGSMIVLSLLASSLSSLLLSLFSSNMVILWSCTALYGASMATTFPSGISWLEQYTTVTGRSAAMFVVGAALGEMVLPALIGFLLGKVQELPVLMYLSLATAIITSIIFPIMYKLATSPSRSGWKPQDKKPPEVSDSEHCIPLTDMRSNQGDEEQEADLLSETSAAATLVLESSPVTFSNSDLSTKRSGSPSSLSV</sequence>
<feature type="transmembrane region" description="Helical" evidence="16">
    <location>
        <begin position="400"/>
        <end position="418"/>
    </location>
</feature>
<evidence type="ECO:0000256" key="14">
    <source>
        <dbReference type="ARBA" id="ARBA00078724"/>
    </source>
</evidence>
<keyword evidence="18" id="KW-1185">Reference proteome</keyword>
<feature type="region of interest" description="Disordered" evidence="15">
    <location>
        <begin position="921"/>
        <end position="961"/>
    </location>
</feature>
<evidence type="ECO:0000256" key="11">
    <source>
        <dbReference type="ARBA" id="ARBA00052346"/>
    </source>
</evidence>
<dbReference type="GO" id="GO:0015192">
    <property type="term" value="F:L-phenylalanine transmembrane transporter activity"/>
    <property type="evidence" value="ECO:0007669"/>
    <property type="project" value="UniProtKB-ARBA"/>
</dbReference>
<dbReference type="Proteomes" id="UP000694397">
    <property type="component" value="Chromosome 1"/>
</dbReference>
<feature type="transmembrane region" description="Helical" evidence="16">
    <location>
        <begin position="783"/>
        <end position="801"/>
    </location>
</feature>
<comment type="similarity">
    <text evidence="2">Belongs to the major facilitator superfamily. Monocarboxylate porter (TC 2.A.1.13) family.</text>
</comment>
<dbReference type="PANTHER" id="PTHR23121">
    <property type="entry name" value="SODIUM-DEPENDENT GLUCOSE TRANSPORTER 1"/>
    <property type="match status" value="1"/>
</dbReference>
<feature type="transmembrane region" description="Helical" evidence="16">
    <location>
        <begin position="489"/>
        <end position="510"/>
    </location>
</feature>
<feature type="transmembrane region" description="Helical" evidence="16">
    <location>
        <begin position="530"/>
        <end position="549"/>
    </location>
</feature>
<evidence type="ECO:0000256" key="7">
    <source>
        <dbReference type="ARBA" id="ARBA00050278"/>
    </source>
</evidence>
<organism evidence="17 18">
    <name type="scientific">Scleropages formosus</name>
    <name type="common">Asian bonytongue</name>
    <name type="synonym">Osteoglossum formosum</name>
    <dbReference type="NCBI Taxonomy" id="113540"/>
    <lineage>
        <taxon>Eukaryota</taxon>
        <taxon>Metazoa</taxon>
        <taxon>Chordata</taxon>
        <taxon>Craniata</taxon>
        <taxon>Vertebrata</taxon>
        <taxon>Euteleostomi</taxon>
        <taxon>Actinopterygii</taxon>
        <taxon>Neopterygii</taxon>
        <taxon>Teleostei</taxon>
        <taxon>Osteoglossocephala</taxon>
        <taxon>Osteoglossomorpha</taxon>
        <taxon>Osteoglossiformes</taxon>
        <taxon>Osteoglossidae</taxon>
        <taxon>Scleropages</taxon>
    </lineage>
</organism>
<keyword evidence="4 16" id="KW-0812">Transmembrane</keyword>
<feature type="transmembrane region" description="Helical" evidence="16">
    <location>
        <begin position="617"/>
        <end position="637"/>
    </location>
</feature>
<feature type="transmembrane region" description="Helical" evidence="16">
    <location>
        <begin position="187"/>
        <end position="209"/>
    </location>
</feature>
<name>A0A8C9T1V3_SCLFO</name>
<feature type="transmembrane region" description="Helical" evidence="16">
    <location>
        <begin position="893"/>
        <end position="915"/>
    </location>
</feature>
<dbReference type="SUPFAM" id="SSF103473">
    <property type="entry name" value="MFS general substrate transporter"/>
    <property type="match status" value="2"/>
</dbReference>
<feature type="transmembrane region" description="Helical" evidence="16">
    <location>
        <begin position="738"/>
        <end position="763"/>
    </location>
</feature>
<feature type="transmembrane region" description="Helical" evidence="16">
    <location>
        <begin position="866"/>
        <end position="887"/>
    </location>
</feature>
<feature type="region of interest" description="Disordered" evidence="15">
    <location>
        <begin position="979"/>
        <end position="998"/>
    </location>
</feature>
<comment type="catalytic activity">
    <reaction evidence="10">
        <text>L-thyroxine(out) = L-thyroxine(in)</text>
        <dbReference type="Rhea" id="RHEA:71819"/>
        <dbReference type="ChEBI" id="CHEBI:58448"/>
    </reaction>
    <physiologicalReaction direction="left-to-right" evidence="10">
        <dbReference type="Rhea" id="RHEA:71820"/>
    </physiologicalReaction>
    <physiologicalReaction direction="right-to-left" evidence="10">
        <dbReference type="Rhea" id="RHEA:71821"/>
    </physiologicalReaction>
</comment>
<evidence type="ECO:0000256" key="15">
    <source>
        <dbReference type="SAM" id="MobiDB-lite"/>
    </source>
</evidence>
<reference evidence="17" key="2">
    <citation type="submission" date="2025-05" db="UniProtKB">
        <authorList>
            <consortium name="Ensembl"/>
        </authorList>
    </citation>
    <scope>IDENTIFICATION</scope>
</reference>
<comment type="catalytic activity">
    <reaction evidence="11">
        <text>L-phenylalanine(in) = L-phenylalanine(out)</text>
        <dbReference type="Rhea" id="RHEA:27950"/>
        <dbReference type="ChEBI" id="CHEBI:58095"/>
    </reaction>
    <physiologicalReaction direction="left-to-right" evidence="11">
        <dbReference type="Rhea" id="RHEA:27951"/>
    </physiologicalReaction>
    <physiologicalReaction direction="right-to-left" evidence="11">
        <dbReference type="Rhea" id="RHEA:27952"/>
    </physiologicalReaction>
</comment>
<evidence type="ECO:0000313" key="17">
    <source>
        <dbReference type="Ensembl" id="ENSSFOP00015041890.1"/>
    </source>
</evidence>
<keyword evidence="3" id="KW-1003">Cell membrane</keyword>
<gene>
    <name evidence="17" type="primary">SLC16A10</name>
</gene>
<evidence type="ECO:0000256" key="2">
    <source>
        <dbReference type="ARBA" id="ARBA00006727"/>
    </source>
</evidence>
<feature type="transmembrane region" description="Helical" evidence="16">
    <location>
        <begin position="580"/>
        <end position="605"/>
    </location>
</feature>
<evidence type="ECO:0000256" key="1">
    <source>
        <dbReference type="ARBA" id="ARBA00004554"/>
    </source>
</evidence>
<feature type="transmembrane region" description="Helical" evidence="16">
    <location>
        <begin position="364"/>
        <end position="388"/>
    </location>
</feature>
<feature type="transmembrane region" description="Helical" evidence="16">
    <location>
        <begin position="808"/>
        <end position="825"/>
    </location>
</feature>
<feature type="transmembrane region" description="Helical" evidence="16">
    <location>
        <begin position="310"/>
        <end position="327"/>
    </location>
</feature>
<dbReference type="FunFam" id="1.20.1250.20:FF:001016">
    <property type="entry name" value="Solute carrier family 16 member 2"/>
    <property type="match status" value="1"/>
</dbReference>
<dbReference type="OrthoDB" id="6499973at2759"/>
<evidence type="ECO:0000256" key="4">
    <source>
        <dbReference type="ARBA" id="ARBA00022692"/>
    </source>
</evidence>
<comment type="subcellular location">
    <subcellularLocation>
        <location evidence="1">Basolateral cell membrane</location>
        <topology evidence="1">Multi-pass membrane protein</topology>
    </subcellularLocation>
</comment>
<dbReference type="AlphaFoldDB" id="A0A8C9T1V3"/>
<dbReference type="GeneTree" id="ENSGT00940000157966"/>
<dbReference type="Gene3D" id="1.20.1250.20">
    <property type="entry name" value="MFS general substrate transporter like domains"/>
    <property type="match status" value="4"/>
</dbReference>
<accession>A0A8C9T1V3</accession>
<evidence type="ECO:0000256" key="5">
    <source>
        <dbReference type="ARBA" id="ARBA00022989"/>
    </source>
</evidence>
<feature type="compositionally biased region" description="Basic and acidic residues" evidence="15">
    <location>
        <begin position="26"/>
        <end position="50"/>
    </location>
</feature>
<keyword evidence="5 16" id="KW-1133">Transmembrane helix</keyword>
<keyword evidence="6 16" id="KW-0472">Membrane</keyword>
<feature type="transmembrane region" description="Helical" evidence="16">
    <location>
        <begin position="430"/>
        <end position="452"/>
    </location>
</feature>
<dbReference type="Pfam" id="PF07690">
    <property type="entry name" value="MFS_1"/>
    <property type="match status" value="1"/>
</dbReference>
<feature type="transmembrane region" description="Helical" evidence="16">
    <location>
        <begin position="157"/>
        <end position="180"/>
    </location>
</feature>
<evidence type="ECO:0000256" key="16">
    <source>
        <dbReference type="SAM" id="Phobius"/>
    </source>
</evidence>
<evidence type="ECO:0000256" key="8">
    <source>
        <dbReference type="ARBA" id="ARBA00050480"/>
    </source>
</evidence>
<evidence type="ECO:0000256" key="3">
    <source>
        <dbReference type="ARBA" id="ARBA00022475"/>
    </source>
</evidence>
<reference evidence="17 18" key="1">
    <citation type="submission" date="2019-04" db="EMBL/GenBank/DDBJ databases">
        <authorList>
            <consortium name="Wellcome Sanger Institute Data Sharing"/>
        </authorList>
    </citation>
    <scope>NUCLEOTIDE SEQUENCE [LARGE SCALE GENOMIC DNA]</scope>
</reference>
<feature type="transmembrane region" description="Helical" evidence="16">
    <location>
        <begin position="693"/>
        <end position="717"/>
    </location>
</feature>
<evidence type="ECO:0000256" key="12">
    <source>
        <dbReference type="ARBA" id="ARBA00058829"/>
    </source>
</evidence>
<feature type="transmembrane region" description="Helical" evidence="16">
    <location>
        <begin position="131"/>
        <end position="151"/>
    </location>
</feature>
<feature type="compositionally biased region" description="Basic and acidic residues" evidence="15">
    <location>
        <begin position="928"/>
        <end position="941"/>
    </location>
</feature>
<comment type="catalytic activity">
    <reaction evidence="7">
        <text>L-tryptophan(in) = L-tryptophan(out)</text>
        <dbReference type="Rhea" id="RHEA:70947"/>
        <dbReference type="ChEBI" id="CHEBI:57912"/>
    </reaction>
    <physiologicalReaction direction="left-to-right" evidence="7">
        <dbReference type="Rhea" id="RHEA:70948"/>
    </physiologicalReaction>
    <physiologicalReaction direction="right-to-left" evidence="7">
        <dbReference type="Rhea" id="RHEA:70949"/>
    </physiologicalReaction>
</comment>
<dbReference type="Ensembl" id="ENSSFOT00015042032.1">
    <property type="protein sequence ID" value="ENSSFOP00015041890.1"/>
    <property type="gene ID" value="ENSSFOG00015020930.2"/>
</dbReference>
<dbReference type="InterPro" id="IPR011701">
    <property type="entry name" value="MFS"/>
</dbReference>
<feature type="transmembrane region" description="Helical" evidence="16">
    <location>
        <begin position="556"/>
        <end position="574"/>
    </location>
</feature>
<feature type="transmembrane region" description="Helical" evidence="16">
    <location>
        <begin position="57"/>
        <end position="83"/>
    </location>
</feature>
<dbReference type="CDD" id="cd17464">
    <property type="entry name" value="MFS_MCT10"/>
    <property type="match status" value="1"/>
</dbReference>
<dbReference type="InterPro" id="IPR036259">
    <property type="entry name" value="MFS_trans_sf"/>
</dbReference>
<feature type="region of interest" description="Disordered" evidence="15">
    <location>
        <begin position="1"/>
        <end position="51"/>
    </location>
</feature>
<protein>
    <recommendedName>
        <fullName evidence="13">Monocarboxylate transporter 10</fullName>
    </recommendedName>
    <alternativeName>
        <fullName evidence="14">Solute carrier family 16 member 10</fullName>
    </alternativeName>
</protein>
<evidence type="ECO:0000256" key="13">
    <source>
        <dbReference type="ARBA" id="ARBA00073865"/>
    </source>
</evidence>
<dbReference type="GO" id="GO:0016323">
    <property type="term" value="C:basolateral plasma membrane"/>
    <property type="evidence" value="ECO:0007669"/>
    <property type="project" value="UniProtKB-SubCell"/>
</dbReference>
<feature type="transmembrane region" description="Helical" evidence="16">
    <location>
        <begin position="271"/>
        <end position="290"/>
    </location>
</feature>
<evidence type="ECO:0000313" key="18">
    <source>
        <dbReference type="Proteomes" id="UP000694397"/>
    </source>
</evidence>
<comment type="catalytic activity">
    <reaction evidence="8">
        <text>3,3',5-triiodo-L-thyronine(out) = 3,3',5-triiodo-L-thyronine(in)</text>
        <dbReference type="Rhea" id="RHEA:71811"/>
        <dbReference type="ChEBI" id="CHEBI:533015"/>
    </reaction>
    <physiologicalReaction direction="left-to-right" evidence="8">
        <dbReference type="Rhea" id="RHEA:71812"/>
    </physiologicalReaction>
    <physiologicalReaction direction="right-to-left" evidence="8">
        <dbReference type="Rhea" id="RHEA:71813"/>
    </physiologicalReaction>
</comment>
<comment type="catalytic activity">
    <reaction evidence="9">
        <text>L-tyrosine(in) = L-tyrosine(out)</text>
        <dbReference type="Rhea" id="RHEA:68572"/>
        <dbReference type="ChEBI" id="CHEBI:58315"/>
    </reaction>
    <physiologicalReaction direction="left-to-right" evidence="9">
        <dbReference type="Rhea" id="RHEA:68573"/>
    </physiologicalReaction>
    <physiologicalReaction direction="right-to-left" evidence="9">
        <dbReference type="Rhea" id="RHEA:68574"/>
    </physiologicalReaction>
</comment>
<evidence type="ECO:0000256" key="6">
    <source>
        <dbReference type="ARBA" id="ARBA00023136"/>
    </source>
</evidence>
<feature type="transmembrane region" description="Helical" evidence="16">
    <location>
        <begin position="831"/>
        <end position="854"/>
    </location>
</feature>
<dbReference type="GO" id="GO:0015196">
    <property type="term" value="F:L-tryptophan transmembrane transporter activity"/>
    <property type="evidence" value="ECO:0007669"/>
    <property type="project" value="UniProtKB-ARBA"/>
</dbReference>
<feature type="transmembrane region" description="Helical" evidence="16">
    <location>
        <begin position="339"/>
        <end position="358"/>
    </location>
</feature>
<comment type="function">
    <text evidence="12">Sodium- and proton-independent thyroid hormones and aromatic acids transporter. Mediates both uptake and efflux of 3,5,3'-triiodothyronine (T3) and 3,5,3',5'-tetraiodothyronine (T4) with high affinity, suggesting a role in the homeostasis of thyroid hormone levels. Responsible for low affinity bidirectional transport of the aromatic amino acids, such as phenylalanine, tyrosine, tryptophan and L-3,4-dihydroxyphenylalanine (L-dopa). Plays an important role in homeostasis of aromatic amino acids.</text>
</comment>
<dbReference type="Ensembl" id="ENSSFOT00015033107.2">
    <property type="protein sequence ID" value="ENSSFOP00015032743.2"/>
    <property type="gene ID" value="ENSSFOG00015020930.2"/>
</dbReference>
<dbReference type="PANTHER" id="PTHR23121:SF9">
    <property type="entry name" value="SODIUM-DEPENDENT GLUCOSE TRANSPORTER 1"/>
    <property type="match status" value="1"/>
</dbReference>
<feature type="transmembrane region" description="Helical" evidence="16">
    <location>
        <begin position="103"/>
        <end position="124"/>
    </location>
</feature>
<dbReference type="GO" id="GO:0005302">
    <property type="term" value="F:L-tyrosine transmembrane transporter activity"/>
    <property type="evidence" value="ECO:0007669"/>
    <property type="project" value="UniProtKB-ARBA"/>
</dbReference>
<dbReference type="FunFam" id="1.20.1250.20:FF:000508">
    <property type="entry name" value="Sodium-dependent glucose transporter 1"/>
    <property type="match status" value="1"/>
</dbReference>